<dbReference type="Proteomes" id="UP000828941">
    <property type="component" value="Chromosome 5"/>
</dbReference>
<evidence type="ECO:0000313" key="2">
    <source>
        <dbReference type="Proteomes" id="UP000828941"/>
    </source>
</evidence>
<proteinExistence type="predicted"/>
<accession>A0ACB9P6V0</accession>
<reference evidence="1 2" key="1">
    <citation type="journal article" date="2022" name="DNA Res.">
        <title>Chromosomal-level genome assembly of the orchid tree Bauhinia variegata (Leguminosae; Cercidoideae) supports the allotetraploid origin hypothesis of Bauhinia.</title>
        <authorList>
            <person name="Zhong Y."/>
            <person name="Chen Y."/>
            <person name="Zheng D."/>
            <person name="Pang J."/>
            <person name="Liu Y."/>
            <person name="Luo S."/>
            <person name="Meng S."/>
            <person name="Qian L."/>
            <person name="Wei D."/>
            <person name="Dai S."/>
            <person name="Zhou R."/>
        </authorList>
    </citation>
    <scope>NUCLEOTIDE SEQUENCE [LARGE SCALE GENOMIC DNA]</scope>
    <source>
        <strain evidence="1">BV-YZ2020</strain>
    </source>
</reference>
<comment type="caution">
    <text evidence="1">The sequence shown here is derived from an EMBL/GenBank/DDBJ whole genome shotgun (WGS) entry which is preliminary data.</text>
</comment>
<name>A0ACB9P6V0_BAUVA</name>
<keyword evidence="2" id="KW-1185">Reference proteome</keyword>
<dbReference type="EMBL" id="CM039430">
    <property type="protein sequence ID" value="KAI4344178.1"/>
    <property type="molecule type" value="Genomic_DNA"/>
</dbReference>
<evidence type="ECO:0000313" key="1">
    <source>
        <dbReference type="EMBL" id="KAI4344178.1"/>
    </source>
</evidence>
<sequence length="279" mass="30315">MQPDWDMFHSLHPAAEYHGSARAISGGPIYVSDAPGKHNFELLKKMVLPDGSVLRPRLPGRPTKDCLFTDPARDGVSLLKIWNMNKFTGVLGVYNCQGAAWSSTERKNAFHPTKSEVLTGYIRGRDVHLISEAATGSDWNGDCVVYSHRSGELVVLPYNVAMPVTLKVLEHDIFTVTPVKVIVPGVSFAPLGLVNMFNAGGAIKGLEYEVKGEALVGVVRMEVEGCGKFGVYSSTRPRRCLVGSNEVDFVYDSASGLASFSLDNLPGEGQKFLVVEVEL</sequence>
<organism evidence="1 2">
    <name type="scientific">Bauhinia variegata</name>
    <name type="common">Purple orchid tree</name>
    <name type="synonym">Phanera variegata</name>
    <dbReference type="NCBI Taxonomy" id="167791"/>
    <lineage>
        <taxon>Eukaryota</taxon>
        <taxon>Viridiplantae</taxon>
        <taxon>Streptophyta</taxon>
        <taxon>Embryophyta</taxon>
        <taxon>Tracheophyta</taxon>
        <taxon>Spermatophyta</taxon>
        <taxon>Magnoliopsida</taxon>
        <taxon>eudicotyledons</taxon>
        <taxon>Gunneridae</taxon>
        <taxon>Pentapetalae</taxon>
        <taxon>rosids</taxon>
        <taxon>fabids</taxon>
        <taxon>Fabales</taxon>
        <taxon>Fabaceae</taxon>
        <taxon>Cercidoideae</taxon>
        <taxon>Cercideae</taxon>
        <taxon>Bauhiniinae</taxon>
        <taxon>Bauhinia</taxon>
    </lineage>
</organism>
<protein>
    <submittedName>
        <fullName evidence="1">Uncharacterized protein</fullName>
    </submittedName>
</protein>
<gene>
    <name evidence="1" type="ORF">L6164_011434</name>
</gene>